<dbReference type="RefSeq" id="WP_114186350.1">
    <property type="nucleotide sequence ID" value="NZ_BJYU01000018.1"/>
</dbReference>
<dbReference type="AlphaFoldDB" id="A0A512BPZ2"/>
<comment type="caution">
    <text evidence="2">The sequence shown here is derived from an EMBL/GenBank/DDBJ whole genome shotgun (WGS) entry which is preliminary data.</text>
</comment>
<organism evidence="2 3">
    <name type="scientific">Microvirga aerophila</name>
    <dbReference type="NCBI Taxonomy" id="670291"/>
    <lineage>
        <taxon>Bacteria</taxon>
        <taxon>Pseudomonadati</taxon>
        <taxon>Pseudomonadota</taxon>
        <taxon>Alphaproteobacteria</taxon>
        <taxon>Hyphomicrobiales</taxon>
        <taxon>Methylobacteriaceae</taxon>
        <taxon>Microvirga</taxon>
    </lineage>
</organism>
<evidence type="ECO:0008006" key="4">
    <source>
        <dbReference type="Google" id="ProtNLM"/>
    </source>
</evidence>
<dbReference type="EMBL" id="BJYU01000018">
    <property type="protein sequence ID" value="GEO14023.1"/>
    <property type="molecule type" value="Genomic_DNA"/>
</dbReference>
<evidence type="ECO:0000256" key="1">
    <source>
        <dbReference type="SAM" id="SignalP"/>
    </source>
</evidence>
<keyword evidence="3" id="KW-1185">Reference proteome</keyword>
<keyword evidence="1" id="KW-0732">Signal</keyword>
<name>A0A512BPZ2_9HYPH</name>
<dbReference type="Proteomes" id="UP000321085">
    <property type="component" value="Unassembled WGS sequence"/>
</dbReference>
<sequence>MLYVRLAFMIGCSLCTVGVNAKPLVYQQCAELHLDQFRKGEFEASKDLLNSIVELKSHPEMQETVRKNYAFGVMLRKQNLDLALEVSKVLCTD</sequence>
<proteinExistence type="predicted"/>
<feature type="signal peptide" evidence="1">
    <location>
        <begin position="1"/>
        <end position="21"/>
    </location>
</feature>
<feature type="chain" id="PRO_5021705110" description="Lipoprotein" evidence="1">
    <location>
        <begin position="22"/>
        <end position="93"/>
    </location>
</feature>
<protein>
    <recommendedName>
        <fullName evidence="4">Lipoprotein</fullName>
    </recommendedName>
</protein>
<reference evidence="2 3" key="1">
    <citation type="submission" date="2019-07" db="EMBL/GenBank/DDBJ databases">
        <title>Whole genome shotgun sequence of Microvirga aerophila NBRC 106136.</title>
        <authorList>
            <person name="Hosoyama A."/>
            <person name="Uohara A."/>
            <person name="Ohji S."/>
            <person name="Ichikawa N."/>
        </authorList>
    </citation>
    <scope>NUCLEOTIDE SEQUENCE [LARGE SCALE GENOMIC DNA]</scope>
    <source>
        <strain evidence="2 3">NBRC 106136</strain>
    </source>
</reference>
<evidence type="ECO:0000313" key="3">
    <source>
        <dbReference type="Proteomes" id="UP000321085"/>
    </source>
</evidence>
<gene>
    <name evidence="2" type="ORF">MAE02_17190</name>
</gene>
<evidence type="ECO:0000313" key="2">
    <source>
        <dbReference type="EMBL" id="GEO14023.1"/>
    </source>
</evidence>
<accession>A0A512BPZ2</accession>